<evidence type="ECO:0000313" key="2">
    <source>
        <dbReference type="EMBL" id="SPC81939.1"/>
    </source>
</evidence>
<accession>A0A2N9F516</accession>
<keyword evidence="1" id="KW-0812">Transmembrane</keyword>
<keyword evidence="1" id="KW-0472">Membrane</keyword>
<evidence type="ECO:0000256" key="1">
    <source>
        <dbReference type="SAM" id="Phobius"/>
    </source>
</evidence>
<dbReference type="AlphaFoldDB" id="A0A2N9F516"/>
<organism evidence="2">
    <name type="scientific">Fagus sylvatica</name>
    <name type="common">Beechnut</name>
    <dbReference type="NCBI Taxonomy" id="28930"/>
    <lineage>
        <taxon>Eukaryota</taxon>
        <taxon>Viridiplantae</taxon>
        <taxon>Streptophyta</taxon>
        <taxon>Embryophyta</taxon>
        <taxon>Tracheophyta</taxon>
        <taxon>Spermatophyta</taxon>
        <taxon>Magnoliopsida</taxon>
        <taxon>eudicotyledons</taxon>
        <taxon>Gunneridae</taxon>
        <taxon>Pentapetalae</taxon>
        <taxon>rosids</taxon>
        <taxon>fabids</taxon>
        <taxon>Fagales</taxon>
        <taxon>Fagaceae</taxon>
        <taxon>Fagus</taxon>
    </lineage>
</organism>
<reference evidence="2" key="1">
    <citation type="submission" date="2018-02" db="EMBL/GenBank/DDBJ databases">
        <authorList>
            <person name="Cohen D.B."/>
            <person name="Kent A.D."/>
        </authorList>
    </citation>
    <scope>NUCLEOTIDE SEQUENCE</scope>
</reference>
<dbReference type="EMBL" id="OIVN01000548">
    <property type="protein sequence ID" value="SPC81939.1"/>
    <property type="molecule type" value="Genomic_DNA"/>
</dbReference>
<sequence>MKRERREGARVLAPEMKGRGASFIGAVSTPRAASCRTTCGEAALSVLPATAVFGGFLVLKMGHAAYRRKAREIPAKRGKLPANRELCLAARVAVFLTQPGSQINSQRAGRNPRAKAIVREEKRIRFSARFPYFLFVFARTVDLAPDIGFRHSWYRWKACATLFLKVLDLRATELGLERYGPTNRGRRSVFGSPEGNFPIEILARPGKILAIRELHAVSEHVLFLKLPMSDFGNLGVAEKLALPSFLRSWVRIEASLGGGQPNLDFGPVNTLVKPRSNLVNPGQTWSNLAKLREMCPGPRLEALLMRQILVGSTRLSPGYLALRVDA</sequence>
<gene>
    <name evidence="2" type="ORF">FSB_LOCUS9821</name>
</gene>
<proteinExistence type="predicted"/>
<feature type="transmembrane region" description="Helical" evidence="1">
    <location>
        <begin position="42"/>
        <end position="59"/>
    </location>
</feature>
<keyword evidence="1" id="KW-1133">Transmembrane helix</keyword>
<name>A0A2N9F516_FAGSY</name>
<protein>
    <submittedName>
        <fullName evidence="2">Uncharacterized protein</fullName>
    </submittedName>
</protein>